<dbReference type="Proteomes" id="UP000499080">
    <property type="component" value="Unassembled WGS sequence"/>
</dbReference>
<gene>
    <name evidence="1" type="ORF">AVEN_256378_1</name>
    <name evidence="2" type="ORF">AVEN_39515_1</name>
</gene>
<organism evidence="1 3">
    <name type="scientific">Araneus ventricosus</name>
    <name type="common">Orbweaver spider</name>
    <name type="synonym">Epeira ventricosa</name>
    <dbReference type="NCBI Taxonomy" id="182803"/>
    <lineage>
        <taxon>Eukaryota</taxon>
        <taxon>Metazoa</taxon>
        <taxon>Ecdysozoa</taxon>
        <taxon>Arthropoda</taxon>
        <taxon>Chelicerata</taxon>
        <taxon>Arachnida</taxon>
        <taxon>Araneae</taxon>
        <taxon>Araneomorphae</taxon>
        <taxon>Entelegynae</taxon>
        <taxon>Araneoidea</taxon>
        <taxon>Araneidae</taxon>
        <taxon>Araneus</taxon>
    </lineage>
</organism>
<accession>A0A4Y2PX78</accession>
<proteinExistence type="predicted"/>
<dbReference type="EMBL" id="BGPR01134983">
    <property type="protein sequence ID" value="GBN54716.1"/>
    <property type="molecule type" value="Genomic_DNA"/>
</dbReference>
<reference evidence="1 3" key="1">
    <citation type="journal article" date="2019" name="Sci. Rep.">
        <title>Orb-weaving spider Araneus ventricosus genome elucidates the spidroin gene catalogue.</title>
        <authorList>
            <person name="Kono N."/>
            <person name="Nakamura H."/>
            <person name="Ohtoshi R."/>
            <person name="Moran D.A.P."/>
            <person name="Shinohara A."/>
            <person name="Yoshida Y."/>
            <person name="Fujiwara M."/>
            <person name="Mori M."/>
            <person name="Tomita M."/>
            <person name="Arakawa K."/>
        </authorList>
    </citation>
    <scope>NUCLEOTIDE SEQUENCE [LARGE SCALE GENOMIC DNA]</scope>
</reference>
<dbReference type="EMBL" id="BGPR01134989">
    <property type="protein sequence ID" value="GBN54729.1"/>
    <property type="molecule type" value="Genomic_DNA"/>
</dbReference>
<comment type="caution">
    <text evidence="1">The sequence shown here is derived from an EMBL/GenBank/DDBJ whole genome shotgun (WGS) entry which is preliminary data.</text>
</comment>
<sequence length="76" mass="8513">MPFCPASPIDTPYGQFLYSYTHPRKPLCSVPFGHIARGSGQLNGSKGKCEVNHVPMEARYTCSTDTYTHSTDWEPF</sequence>
<evidence type="ECO:0000313" key="2">
    <source>
        <dbReference type="EMBL" id="GBN54729.1"/>
    </source>
</evidence>
<name>A0A4Y2PX78_ARAVE</name>
<keyword evidence="3" id="KW-1185">Reference proteome</keyword>
<feature type="non-terminal residue" evidence="1">
    <location>
        <position position="76"/>
    </location>
</feature>
<evidence type="ECO:0000313" key="3">
    <source>
        <dbReference type="Proteomes" id="UP000499080"/>
    </source>
</evidence>
<evidence type="ECO:0000313" key="1">
    <source>
        <dbReference type="EMBL" id="GBN54716.1"/>
    </source>
</evidence>
<dbReference type="AlphaFoldDB" id="A0A4Y2PX78"/>
<protein>
    <submittedName>
        <fullName evidence="1">Uncharacterized protein</fullName>
    </submittedName>
</protein>